<name>A0A413FKX7_9FIRM</name>
<feature type="transmembrane region" description="Helical" evidence="2">
    <location>
        <begin position="20"/>
        <end position="43"/>
    </location>
</feature>
<feature type="transmembrane region" description="Helical" evidence="2">
    <location>
        <begin position="253"/>
        <end position="274"/>
    </location>
</feature>
<dbReference type="PROSITE" id="PS51257">
    <property type="entry name" value="PROKAR_LIPOPROTEIN"/>
    <property type="match status" value="1"/>
</dbReference>
<feature type="transmembrane region" description="Helical" evidence="2">
    <location>
        <begin position="347"/>
        <end position="367"/>
    </location>
</feature>
<dbReference type="RefSeq" id="WP_117777011.1">
    <property type="nucleotide sequence ID" value="NZ_JAWRJJ010000407.1"/>
</dbReference>
<keyword evidence="2" id="KW-0812">Transmembrane</keyword>
<comment type="caution">
    <text evidence="3">The sequence shown here is derived from an EMBL/GenBank/DDBJ whole genome shotgun (WGS) entry which is preliminary data.</text>
</comment>
<dbReference type="Proteomes" id="UP000283880">
    <property type="component" value="Unassembled WGS sequence"/>
</dbReference>
<keyword evidence="2" id="KW-0472">Membrane</keyword>
<proteinExistence type="predicted"/>
<evidence type="ECO:0000313" key="3">
    <source>
        <dbReference type="EMBL" id="RGX32962.1"/>
    </source>
</evidence>
<dbReference type="AlphaFoldDB" id="A0A413FKX7"/>
<gene>
    <name evidence="3" type="ORF">DWV29_01710</name>
</gene>
<evidence type="ECO:0000313" key="4">
    <source>
        <dbReference type="Proteomes" id="UP000283880"/>
    </source>
</evidence>
<evidence type="ECO:0000256" key="2">
    <source>
        <dbReference type="SAM" id="Phobius"/>
    </source>
</evidence>
<reference evidence="3 4" key="1">
    <citation type="submission" date="2018-08" db="EMBL/GenBank/DDBJ databases">
        <title>A genome reference for cultivated species of the human gut microbiota.</title>
        <authorList>
            <person name="Zou Y."/>
            <person name="Xue W."/>
            <person name="Luo G."/>
        </authorList>
    </citation>
    <scope>NUCLEOTIDE SEQUENCE [LARGE SCALE GENOMIC DNA]</scope>
    <source>
        <strain evidence="3 4">AF04-15</strain>
    </source>
</reference>
<feature type="transmembrane region" description="Helical" evidence="2">
    <location>
        <begin position="229"/>
        <end position="247"/>
    </location>
</feature>
<feature type="transmembrane region" description="Helical" evidence="2">
    <location>
        <begin position="55"/>
        <end position="73"/>
    </location>
</feature>
<feature type="transmembrane region" description="Helical" evidence="2">
    <location>
        <begin position="295"/>
        <end position="317"/>
    </location>
</feature>
<evidence type="ECO:0000256" key="1">
    <source>
        <dbReference type="SAM" id="MobiDB-lite"/>
    </source>
</evidence>
<feature type="region of interest" description="Disordered" evidence="1">
    <location>
        <begin position="178"/>
        <end position="211"/>
    </location>
</feature>
<dbReference type="OrthoDB" id="2062039at2"/>
<keyword evidence="2" id="KW-1133">Transmembrane helix</keyword>
<protein>
    <recommendedName>
        <fullName evidence="5">YcxB family protein</fullName>
    </recommendedName>
</protein>
<accession>A0A413FKX7</accession>
<sequence length="384" mass="41762">MKYTYSNKMKRLQKREPSLYVAVGLIGAACLLFICTPALVSVVGGVTGAAASATYYLPRLVLAAGLMALFFFIRRVAERRARLEGLDGERLRRADEELAGTEPFAPGTAVYLTEHFLITGDYQFDVVPWEDIERTYYAGDLLAVATTGQKAHVIAAHAEQKAWVKELEAEIKSRIARTASDRARNKKAASGKAGTGKSGGKAESLSDSKNRKELRQNLKKLPKPSTGEALAGGLVLAVPGIAIWMLFSGFAVWGPLLGAMAMFYLISIGYGFGIRGLFTRHKDLSQWNPEQEVRPVLGVSLVLLLASVVAYHVILLATGYREFGYTFGYVAAHLVTLLKTHNLWRLFCSRAVWGLLMMVVLGLRYGAARGEAPGSGSRAKGGSR</sequence>
<organism evidence="3 4">
    <name type="scientific">Enterocloster asparagiformis</name>
    <dbReference type="NCBI Taxonomy" id="333367"/>
    <lineage>
        <taxon>Bacteria</taxon>
        <taxon>Bacillati</taxon>
        <taxon>Bacillota</taxon>
        <taxon>Clostridia</taxon>
        <taxon>Lachnospirales</taxon>
        <taxon>Lachnospiraceae</taxon>
        <taxon>Enterocloster</taxon>
    </lineage>
</organism>
<dbReference type="EMBL" id="QSBM01000001">
    <property type="protein sequence ID" value="RGX32962.1"/>
    <property type="molecule type" value="Genomic_DNA"/>
</dbReference>
<evidence type="ECO:0008006" key="5">
    <source>
        <dbReference type="Google" id="ProtNLM"/>
    </source>
</evidence>